<evidence type="ECO:0008006" key="4">
    <source>
        <dbReference type="Google" id="ProtNLM"/>
    </source>
</evidence>
<gene>
    <name evidence="2" type="ORF">EV191_103379</name>
</gene>
<protein>
    <recommendedName>
        <fullName evidence="4">ABC-2 family transporter</fullName>
    </recommendedName>
</protein>
<dbReference type="OrthoDB" id="3400154at2"/>
<evidence type="ECO:0000313" key="2">
    <source>
        <dbReference type="EMBL" id="TCP54334.1"/>
    </source>
</evidence>
<dbReference type="AlphaFoldDB" id="A0A4R2QY66"/>
<feature type="transmembrane region" description="Helical" evidence="1">
    <location>
        <begin position="108"/>
        <end position="134"/>
    </location>
</feature>
<keyword evidence="1" id="KW-1133">Transmembrane helix</keyword>
<feature type="transmembrane region" description="Helical" evidence="1">
    <location>
        <begin position="68"/>
        <end position="87"/>
    </location>
</feature>
<feature type="transmembrane region" description="Helical" evidence="1">
    <location>
        <begin position="21"/>
        <end position="48"/>
    </location>
</feature>
<keyword evidence="1" id="KW-0812">Transmembrane</keyword>
<dbReference type="Proteomes" id="UP000294911">
    <property type="component" value="Unassembled WGS sequence"/>
</dbReference>
<name>A0A4R2QY66_9PSEU</name>
<feature type="transmembrane region" description="Helical" evidence="1">
    <location>
        <begin position="146"/>
        <end position="168"/>
    </location>
</feature>
<comment type="caution">
    <text evidence="2">The sequence shown here is derived from an EMBL/GenBank/DDBJ whole genome shotgun (WGS) entry which is preliminary data.</text>
</comment>
<proteinExistence type="predicted"/>
<dbReference type="RefSeq" id="WP_132877079.1">
    <property type="nucleotide sequence ID" value="NZ_SLXQ01000003.1"/>
</dbReference>
<feature type="transmembrane region" description="Helical" evidence="1">
    <location>
        <begin position="205"/>
        <end position="223"/>
    </location>
</feature>
<feature type="transmembrane region" description="Helical" evidence="1">
    <location>
        <begin position="175"/>
        <end position="193"/>
    </location>
</feature>
<keyword evidence="1" id="KW-0472">Membrane</keyword>
<reference evidence="2 3" key="1">
    <citation type="submission" date="2019-03" db="EMBL/GenBank/DDBJ databases">
        <title>Genomic Encyclopedia of Type Strains, Phase IV (KMG-IV): sequencing the most valuable type-strain genomes for metagenomic binning, comparative biology and taxonomic classification.</title>
        <authorList>
            <person name="Goeker M."/>
        </authorList>
    </citation>
    <scope>NUCLEOTIDE SEQUENCE [LARGE SCALE GENOMIC DNA]</scope>
    <source>
        <strain evidence="2 3">DSM 45765</strain>
    </source>
</reference>
<dbReference type="EMBL" id="SLXQ01000003">
    <property type="protein sequence ID" value="TCP54334.1"/>
    <property type="molecule type" value="Genomic_DNA"/>
</dbReference>
<organism evidence="2 3">
    <name type="scientific">Tamaricihabitans halophyticus</name>
    <dbReference type="NCBI Taxonomy" id="1262583"/>
    <lineage>
        <taxon>Bacteria</taxon>
        <taxon>Bacillati</taxon>
        <taxon>Actinomycetota</taxon>
        <taxon>Actinomycetes</taxon>
        <taxon>Pseudonocardiales</taxon>
        <taxon>Pseudonocardiaceae</taxon>
        <taxon>Tamaricihabitans</taxon>
    </lineage>
</organism>
<evidence type="ECO:0000256" key="1">
    <source>
        <dbReference type="SAM" id="Phobius"/>
    </source>
</evidence>
<evidence type="ECO:0000313" key="3">
    <source>
        <dbReference type="Proteomes" id="UP000294911"/>
    </source>
</evidence>
<keyword evidence="3" id="KW-1185">Reference proteome</keyword>
<accession>A0A4R2QY66</accession>
<sequence>MSALLRCGRIHVFCRAMHSELVKLWSLPAFWLTLAGTFGGALLLTLALSSAPPTGPVELDKVLVQPVAYAQAGFVLLGVLAACSEYAGGQIRTTLLAMPQRVSQRLAATAALLLLALVVAALVVGGGVLFGYVLLAEAAGALDAGLLVPSALNAIGYLAVLTVLGAALGTLTRRVLPAAAALLLYLFVLSPLVSGQPVTDTQPDTAGLAPWSLAFLVASIVVVKHRDA</sequence>